<evidence type="ECO:0000313" key="2">
    <source>
        <dbReference type="EMBL" id="KYG66063.1"/>
    </source>
</evidence>
<dbReference type="Proteomes" id="UP000075320">
    <property type="component" value="Unassembled WGS sequence"/>
</dbReference>
<keyword evidence="1" id="KW-0732">Signal</keyword>
<dbReference type="EMBL" id="LUKE01000001">
    <property type="protein sequence ID" value="KYG66063.1"/>
    <property type="molecule type" value="Genomic_DNA"/>
</dbReference>
<sequence length="539" mass="58515">MKNILNVNRIARMTLSAVMMISTSAQALIETSKVPSVKLEQVIPGATVQAVEDIPNQDKLSLMYNDLLLNQKMNLPGWDASTGNLPDAKGIFNAFAIRTTQNPAVLNANNSVFYAGKGVGRSGVWEKQATGDAFAYINGRPLKGLTIKGYGGNAGRNYQPDGSLDAAEAHRDTLLSKVLMEKGADTYVGALAVVRPRDGGSTQANYIRLSRSTLRMNDLMDRTGQELRNTVDHLSALVAEEAGKTLTAQEFADWLVQRSARTLAAKEHARVTASNHNKDNFGIAEVVDFGEAKYAPFDFVHGRDVLGDPKSSWSAGLKVHVVAAAQNIAKEYGFQKDFSAEFDKVYQERTKTLVTRDMARLNLDKATKAEMKSLGLSDVTVERIETLRSQLSFGLLSTEEVISKISMVDADKTLIRQQTTTSAMRMADGHIVPNALLGEVGGADGLREVLTKAMASLTTAELADEAKIREKVSAQLKEKMTALGTDKYVVRGYGADIQGNLSVHFGRKISSETAQWNAQYLTATKLKTLGAVGKCQAVF</sequence>
<protein>
    <submittedName>
        <fullName evidence="2">Uncharacterized protein</fullName>
    </submittedName>
</protein>
<evidence type="ECO:0000256" key="1">
    <source>
        <dbReference type="SAM" id="SignalP"/>
    </source>
</evidence>
<accession>A0A150WNI6</accession>
<evidence type="ECO:0000313" key="3">
    <source>
        <dbReference type="Proteomes" id="UP000075320"/>
    </source>
</evidence>
<proteinExistence type="predicted"/>
<dbReference type="AlphaFoldDB" id="A0A150WNI6"/>
<feature type="signal peptide" evidence="1">
    <location>
        <begin position="1"/>
        <end position="27"/>
    </location>
</feature>
<name>A0A150WNI6_BDEBC</name>
<feature type="chain" id="PRO_5007573392" evidence="1">
    <location>
        <begin position="28"/>
        <end position="539"/>
    </location>
</feature>
<dbReference type="RefSeq" id="WP_061833629.1">
    <property type="nucleotide sequence ID" value="NZ_LUKE01000001.1"/>
</dbReference>
<reference evidence="2 3" key="1">
    <citation type="submission" date="2016-03" db="EMBL/GenBank/DDBJ databases">
        <authorList>
            <person name="Ploux O."/>
        </authorList>
    </citation>
    <scope>NUCLEOTIDE SEQUENCE [LARGE SCALE GENOMIC DNA]</scope>
    <source>
        <strain evidence="2 3">R0</strain>
    </source>
</reference>
<comment type="caution">
    <text evidence="2">The sequence shown here is derived from an EMBL/GenBank/DDBJ whole genome shotgun (WGS) entry which is preliminary data.</text>
</comment>
<keyword evidence="3" id="KW-1185">Reference proteome</keyword>
<organism evidence="2 3">
    <name type="scientific">Bdellovibrio bacteriovorus</name>
    <dbReference type="NCBI Taxonomy" id="959"/>
    <lineage>
        <taxon>Bacteria</taxon>
        <taxon>Pseudomonadati</taxon>
        <taxon>Bdellovibrionota</taxon>
        <taxon>Bdellovibrionia</taxon>
        <taxon>Bdellovibrionales</taxon>
        <taxon>Pseudobdellovibrionaceae</taxon>
        <taxon>Bdellovibrio</taxon>
    </lineage>
</organism>
<gene>
    <name evidence="2" type="ORF">AZI86_03075</name>
</gene>